<dbReference type="Proteomes" id="UP000177575">
    <property type="component" value="Unassembled WGS sequence"/>
</dbReference>
<keyword evidence="3 5" id="KW-1133">Transmembrane helix</keyword>
<evidence type="ECO:0000256" key="5">
    <source>
        <dbReference type="SAM" id="Phobius"/>
    </source>
</evidence>
<sequence>MHHKGNTEAFHRTGVGGYLRDFVYGANDGIITTFAVVAGVAGANLSAKIVLILGFANLLADGFSMAMSNYLGEKSNRDFVATERSREEWEVEKLPEEEQQEIREMYIKKGFEGEVLEKVVATITSNKKLWVDEMMTGEHGLIPHGHESQPWKNALTTFVAFVVAGFVPLVPYFAGLSARETFPYAIVATALILFTVGSLRTLITYRRWWLSGLEMLGVGMVAAGVAYAVGAFLSGIVN</sequence>
<dbReference type="AlphaFoldDB" id="A0A1G2Q4K5"/>
<dbReference type="EMBL" id="MHTC01000040">
    <property type="protein sequence ID" value="OHA54771.1"/>
    <property type="molecule type" value="Genomic_DNA"/>
</dbReference>
<dbReference type="GO" id="GO:0005384">
    <property type="term" value="F:manganese ion transmembrane transporter activity"/>
    <property type="evidence" value="ECO:0007669"/>
    <property type="project" value="InterPro"/>
</dbReference>
<gene>
    <name evidence="6" type="ORF">A2388_00405</name>
</gene>
<keyword evidence="4 5" id="KW-0472">Membrane</keyword>
<name>A0A1G2Q4K5_9BACT</name>
<dbReference type="PANTHER" id="PTHR31851">
    <property type="entry name" value="FE(2+)/MN(2+) TRANSPORTER PCL1"/>
    <property type="match status" value="1"/>
</dbReference>
<comment type="caution">
    <text evidence="6">The sequence shown here is derived from an EMBL/GenBank/DDBJ whole genome shotgun (WGS) entry which is preliminary data.</text>
</comment>
<feature type="transmembrane region" description="Helical" evidence="5">
    <location>
        <begin position="154"/>
        <end position="175"/>
    </location>
</feature>
<evidence type="ECO:0000256" key="2">
    <source>
        <dbReference type="ARBA" id="ARBA00022692"/>
    </source>
</evidence>
<feature type="transmembrane region" description="Helical" evidence="5">
    <location>
        <begin position="181"/>
        <end position="203"/>
    </location>
</feature>
<proteinExistence type="predicted"/>
<accession>A0A1G2Q4K5</accession>
<protein>
    <recommendedName>
        <fullName evidence="8">GMP synthase</fullName>
    </recommendedName>
</protein>
<evidence type="ECO:0000256" key="3">
    <source>
        <dbReference type="ARBA" id="ARBA00022989"/>
    </source>
</evidence>
<dbReference type="Pfam" id="PF01988">
    <property type="entry name" value="VIT1"/>
    <property type="match status" value="1"/>
</dbReference>
<feature type="transmembrane region" description="Helical" evidence="5">
    <location>
        <begin position="30"/>
        <end position="60"/>
    </location>
</feature>
<feature type="transmembrane region" description="Helical" evidence="5">
    <location>
        <begin position="215"/>
        <end position="237"/>
    </location>
</feature>
<evidence type="ECO:0000313" key="6">
    <source>
        <dbReference type="EMBL" id="OHA54771.1"/>
    </source>
</evidence>
<evidence type="ECO:0008006" key="8">
    <source>
        <dbReference type="Google" id="ProtNLM"/>
    </source>
</evidence>
<evidence type="ECO:0000313" key="7">
    <source>
        <dbReference type="Proteomes" id="UP000177575"/>
    </source>
</evidence>
<evidence type="ECO:0000256" key="4">
    <source>
        <dbReference type="ARBA" id="ARBA00023136"/>
    </source>
</evidence>
<dbReference type="GO" id="GO:0012505">
    <property type="term" value="C:endomembrane system"/>
    <property type="evidence" value="ECO:0007669"/>
    <property type="project" value="UniProtKB-SubCell"/>
</dbReference>
<dbReference type="InterPro" id="IPR008217">
    <property type="entry name" value="Ccc1_fam"/>
</dbReference>
<evidence type="ECO:0000256" key="1">
    <source>
        <dbReference type="ARBA" id="ARBA00004127"/>
    </source>
</evidence>
<keyword evidence="2 5" id="KW-0812">Transmembrane</keyword>
<dbReference type="GO" id="GO:0030026">
    <property type="term" value="P:intracellular manganese ion homeostasis"/>
    <property type="evidence" value="ECO:0007669"/>
    <property type="project" value="InterPro"/>
</dbReference>
<comment type="subcellular location">
    <subcellularLocation>
        <location evidence="1">Endomembrane system</location>
        <topology evidence="1">Multi-pass membrane protein</topology>
    </subcellularLocation>
</comment>
<reference evidence="6 7" key="1">
    <citation type="journal article" date="2016" name="Nat. Commun.">
        <title>Thousands of microbial genomes shed light on interconnected biogeochemical processes in an aquifer system.</title>
        <authorList>
            <person name="Anantharaman K."/>
            <person name="Brown C.T."/>
            <person name="Hug L.A."/>
            <person name="Sharon I."/>
            <person name="Castelle C.J."/>
            <person name="Probst A.J."/>
            <person name="Thomas B.C."/>
            <person name="Singh A."/>
            <person name="Wilkins M.J."/>
            <person name="Karaoz U."/>
            <person name="Brodie E.L."/>
            <person name="Williams K.H."/>
            <person name="Hubbard S.S."/>
            <person name="Banfield J.F."/>
        </authorList>
    </citation>
    <scope>NUCLEOTIDE SEQUENCE [LARGE SCALE GENOMIC DNA]</scope>
</reference>
<organism evidence="6 7">
    <name type="scientific">Candidatus Veblenbacteria bacterium RIFOXYB1_FULL_43_13</name>
    <dbReference type="NCBI Taxonomy" id="1802426"/>
    <lineage>
        <taxon>Bacteria</taxon>
        <taxon>Candidatus Vebleniibacteriota</taxon>
    </lineage>
</organism>